<dbReference type="GeneID" id="37617034"/>
<proteinExistence type="predicted"/>
<reference evidence="2 3" key="1">
    <citation type="submission" date="2016-02" db="EMBL/GenBank/DDBJ databases">
        <title>Genome sequence of a new Betabaculovirus TnGV isolated from the cabagge looper Trichoplusia ni (Lepidoptera: Noctuidae).</title>
        <authorList>
            <person name="Del Rincon-Castro M.C."/>
            <person name="Bivian-Hernandez Mdl.A."/>
            <person name="Lopez-Tlacomulco J.J."/>
            <person name="Ibarra J.E."/>
        </authorList>
    </citation>
    <scope>NUCLEOTIDE SEQUENCE [LARGE SCALE GENOMIC DNA]</scope>
    <source>
        <strain evidence="2">LBIV-12</strain>
    </source>
</reference>
<sequence>MHLRAAQTKIRLRREPKKHKLEDEEEEYKPLRKKRRLPHHSKTFTFEDFCNSNFPCRLRRGGKMAEKAKREMIARFVDPAEQIDPEIIDLNISRMLEMYETRHDWYIDNDN</sequence>
<dbReference type="EMBL" id="KU752557">
    <property type="protein sequence ID" value="AOW41497.1"/>
    <property type="molecule type" value="Genomic_DNA"/>
</dbReference>
<keyword evidence="3" id="KW-1185">Reference proteome</keyword>
<feature type="compositionally biased region" description="Basic residues" evidence="1">
    <location>
        <begin position="10"/>
        <end position="19"/>
    </location>
</feature>
<evidence type="ECO:0000256" key="1">
    <source>
        <dbReference type="SAM" id="MobiDB-lite"/>
    </source>
</evidence>
<feature type="region of interest" description="Disordered" evidence="1">
    <location>
        <begin position="1"/>
        <end position="34"/>
    </location>
</feature>
<protein>
    <submittedName>
        <fullName evidence="2">Uncharacterized protein</fullName>
    </submittedName>
</protein>
<organism evidence="2 3">
    <name type="scientific">Trichoplusia ni granulovirus LBIV-12</name>
    <dbReference type="NCBI Taxonomy" id="1916701"/>
    <lineage>
        <taxon>Viruses</taxon>
        <taxon>Viruses incertae sedis</taxon>
        <taxon>Naldaviricetes</taxon>
        <taxon>Lefavirales</taxon>
        <taxon>Baculoviridae</taxon>
        <taxon>Betabaculovirus</taxon>
        <taxon>Betabaculovirus trini</taxon>
    </lineage>
</organism>
<evidence type="ECO:0000313" key="3">
    <source>
        <dbReference type="Proteomes" id="UP000232707"/>
    </source>
</evidence>
<dbReference type="KEGG" id="vg:37617034"/>
<name>A0A1D8QLH7_GVTN</name>
<dbReference type="Proteomes" id="UP000232707">
    <property type="component" value="Segment"/>
</dbReference>
<dbReference type="RefSeq" id="YP_009506229.1">
    <property type="nucleotide sequence ID" value="NC_038375.1"/>
</dbReference>
<accession>A0A1D8QLH7</accession>
<evidence type="ECO:0000313" key="2">
    <source>
        <dbReference type="EMBL" id="AOW41497.1"/>
    </source>
</evidence>